<protein>
    <recommendedName>
        <fullName evidence="2">DUF7924 domain-containing protein</fullName>
    </recommendedName>
</protein>
<gene>
    <name evidence="3" type="ORF">SEUCBS140593_002255</name>
</gene>
<evidence type="ECO:0000313" key="3">
    <source>
        <dbReference type="EMBL" id="CAK7214657.1"/>
    </source>
</evidence>
<dbReference type="EMBL" id="CAWUHD010000014">
    <property type="protein sequence ID" value="CAK7214657.1"/>
    <property type="molecule type" value="Genomic_DNA"/>
</dbReference>
<dbReference type="Proteomes" id="UP001642482">
    <property type="component" value="Unassembled WGS sequence"/>
</dbReference>
<evidence type="ECO:0000256" key="1">
    <source>
        <dbReference type="SAM" id="MobiDB-lite"/>
    </source>
</evidence>
<feature type="region of interest" description="Disordered" evidence="1">
    <location>
        <begin position="1"/>
        <end position="26"/>
    </location>
</feature>
<proteinExistence type="predicted"/>
<evidence type="ECO:0000259" key="2">
    <source>
        <dbReference type="Pfam" id="PF25545"/>
    </source>
</evidence>
<dbReference type="PANTHER" id="PTHR42470">
    <property type="entry name" value="VAST DOMAIN-CONTAINING PROTEIN"/>
    <property type="match status" value="1"/>
</dbReference>
<dbReference type="Pfam" id="PF25545">
    <property type="entry name" value="DUF7924"/>
    <property type="match status" value="1"/>
</dbReference>
<accession>A0ABP0B559</accession>
<dbReference type="InterPro" id="IPR057684">
    <property type="entry name" value="DUF7924"/>
</dbReference>
<evidence type="ECO:0000313" key="4">
    <source>
        <dbReference type="Proteomes" id="UP001642482"/>
    </source>
</evidence>
<comment type="caution">
    <text evidence="3">The sequence shown here is derived from an EMBL/GenBank/DDBJ whole genome shotgun (WGS) entry which is preliminary data.</text>
</comment>
<dbReference type="PANTHER" id="PTHR42470:SF1">
    <property type="entry name" value="VAST DOMAIN-CONTAINING PROTEIN"/>
    <property type="match status" value="1"/>
</dbReference>
<reference evidence="3 4" key="1">
    <citation type="submission" date="2024-01" db="EMBL/GenBank/DDBJ databases">
        <authorList>
            <person name="Allen C."/>
            <person name="Tagirdzhanova G."/>
        </authorList>
    </citation>
    <scope>NUCLEOTIDE SEQUENCE [LARGE SCALE GENOMIC DNA]</scope>
</reference>
<organism evidence="3 4">
    <name type="scientific">Sporothrix eucalyptigena</name>
    <dbReference type="NCBI Taxonomy" id="1812306"/>
    <lineage>
        <taxon>Eukaryota</taxon>
        <taxon>Fungi</taxon>
        <taxon>Dikarya</taxon>
        <taxon>Ascomycota</taxon>
        <taxon>Pezizomycotina</taxon>
        <taxon>Sordariomycetes</taxon>
        <taxon>Sordariomycetidae</taxon>
        <taxon>Ophiostomatales</taxon>
        <taxon>Ophiostomataceae</taxon>
        <taxon>Sporothrix</taxon>
    </lineage>
</organism>
<sequence length="338" mass="37614">MPDIDSHAQESINSRQTEDPDNVNDEDYRIRNLLNNGIEIRHRRMPVPDGPVSRNITAVLHADRSSPGPSTSQVDAYLDDLAEMSGGCTETDLRRFFSGTVFPERFDPLFGRSRGLGLALHALMPAHLVPDEQPRISQPRPHLLFGYTHDHGQDSFVKLHTQSNGMLHQIISDFSEVTDHGLSYPFLVVEYTDGRGAGSRWATVNRCAAGTTACLAVVNQLNRTLTESNPDKESSAPHPTTVDNIVYAMAIDHDLVHVYVGWMEDNDKGVPNTQDKHIMQLAESFALWQPDGFTGFRRCVRNILAWGIGPRREAICKALGALVDGSRTMEYKTKPSEV</sequence>
<keyword evidence="4" id="KW-1185">Reference proteome</keyword>
<feature type="domain" description="DUF7924" evidence="2">
    <location>
        <begin position="85"/>
        <end position="319"/>
    </location>
</feature>
<name>A0ABP0B559_9PEZI</name>